<evidence type="ECO:0000313" key="2">
    <source>
        <dbReference type="EMBL" id="EEB20520.1"/>
    </source>
</evidence>
<keyword evidence="4" id="KW-1185">Reference proteome</keyword>
<dbReference type="AlphaFoldDB" id="E0W4G4"/>
<dbReference type="RefSeq" id="XP_002433258.1">
    <property type="nucleotide sequence ID" value="XM_002433213.1"/>
</dbReference>
<feature type="non-terminal residue" evidence="2">
    <location>
        <position position="1"/>
    </location>
</feature>
<organism>
    <name type="scientific">Pediculus humanus subsp. corporis</name>
    <name type="common">Body louse</name>
    <dbReference type="NCBI Taxonomy" id="121224"/>
    <lineage>
        <taxon>Eukaryota</taxon>
        <taxon>Metazoa</taxon>
        <taxon>Ecdysozoa</taxon>
        <taxon>Arthropoda</taxon>
        <taxon>Hexapoda</taxon>
        <taxon>Insecta</taxon>
        <taxon>Pterygota</taxon>
        <taxon>Neoptera</taxon>
        <taxon>Paraneoptera</taxon>
        <taxon>Psocodea</taxon>
        <taxon>Troctomorpha</taxon>
        <taxon>Phthiraptera</taxon>
        <taxon>Anoplura</taxon>
        <taxon>Pediculidae</taxon>
        <taxon>Pediculus</taxon>
    </lineage>
</organism>
<protein>
    <submittedName>
        <fullName evidence="2 3">Uncharacterized protein</fullName>
    </submittedName>
</protein>
<dbReference type="EMBL" id="AAZO01007729">
    <property type="status" value="NOT_ANNOTATED_CDS"/>
    <property type="molecule type" value="Genomic_DNA"/>
</dbReference>
<reference evidence="2" key="2">
    <citation type="submission" date="2007-04" db="EMBL/GenBank/DDBJ databases">
        <title>The genome of the human body louse.</title>
        <authorList>
            <consortium name="The Human Body Louse Genome Consortium"/>
            <person name="Kirkness E."/>
            <person name="Walenz B."/>
            <person name="Hass B."/>
            <person name="Bruggner R."/>
            <person name="Strausberg R."/>
        </authorList>
    </citation>
    <scope>NUCLEOTIDE SEQUENCE</scope>
    <source>
        <strain evidence="2">USDA</strain>
    </source>
</reference>
<dbReference type="VEuPathDB" id="VectorBase:PHUM618970"/>
<evidence type="ECO:0000313" key="3">
    <source>
        <dbReference type="EnsemblMetazoa" id="PHUM618970-PA"/>
    </source>
</evidence>
<dbReference type="EnsemblMetazoa" id="PHUM618970-RA">
    <property type="protein sequence ID" value="PHUM618970-PA"/>
    <property type="gene ID" value="PHUM618970"/>
</dbReference>
<gene>
    <name evidence="3" type="primary">8239926</name>
    <name evidence="2" type="ORF">Phum_PHUM618970</name>
</gene>
<dbReference type="GeneID" id="8239926"/>
<dbReference type="EMBL" id="DS236057">
    <property type="protein sequence ID" value="EEB20520.1"/>
    <property type="molecule type" value="Genomic_DNA"/>
</dbReference>
<reference evidence="3" key="3">
    <citation type="submission" date="2021-02" db="UniProtKB">
        <authorList>
            <consortium name="EnsemblMetazoa"/>
        </authorList>
    </citation>
    <scope>IDENTIFICATION</scope>
    <source>
        <strain evidence="3">USDA</strain>
    </source>
</reference>
<dbReference type="InParanoid" id="E0W4G4"/>
<accession>E0W4G4</accession>
<dbReference type="OrthoDB" id="6725896at2759"/>
<dbReference type="CTD" id="8239926"/>
<evidence type="ECO:0000313" key="4">
    <source>
        <dbReference type="Proteomes" id="UP000009046"/>
    </source>
</evidence>
<reference evidence="2" key="1">
    <citation type="submission" date="2007-04" db="EMBL/GenBank/DDBJ databases">
        <title>Annotation of Pediculus humanus corporis strain USDA.</title>
        <authorList>
            <person name="Kirkness E."/>
            <person name="Hannick L."/>
            <person name="Hass B."/>
            <person name="Bruggner R."/>
            <person name="Lawson D."/>
            <person name="Bidwell S."/>
            <person name="Joardar V."/>
            <person name="Caler E."/>
            <person name="Walenz B."/>
            <person name="Inman J."/>
            <person name="Schobel S."/>
            <person name="Galinsky K."/>
            <person name="Amedeo P."/>
            <person name="Strausberg R."/>
        </authorList>
    </citation>
    <scope>NUCLEOTIDE SEQUENCE</scope>
    <source>
        <strain evidence="2">USDA</strain>
    </source>
</reference>
<name>E0W4G4_PEDHC</name>
<dbReference type="Proteomes" id="UP000009046">
    <property type="component" value="Unassembled WGS sequence"/>
</dbReference>
<feature type="region of interest" description="Disordered" evidence="1">
    <location>
        <begin position="1"/>
        <end position="33"/>
    </location>
</feature>
<dbReference type="KEGG" id="phu:Phum_PHUM618970"/>
<dbReference type="HOGENOM" id="CLU_2127331_0_0_1"/>
<evidence type="ECO:0000256" key="1">
    <source>
        <dbReference type="SAM" id="MobiDB-lite"/>
    </source>
</evidence>
<sequence length="114" mass="12821">YLYHGPHSSTSSDKSLMSEVKSLPKRGRNRSHNRWINSSKTSLRSLILPPISTAETSFNGLPPNSLMHPPDRHDIRETECDIDTMKKVKMGLRSSLWSRPSGLTKPTTDYSIAV</sequence>
<proteinExistence type="predicted"/>
<feature type="compositionally biased region" description="Basic residues" evidence="1">
    <location>
        <begin position="23"/>
        <end position="33"/>
    </location>
</feature>